<reference evidence="1" key="1">
    <citation type="journal article" date="2021" name="New Phytol.">
        <title>Evolutionary innovations through gain and loss of genes in the ectomycorrhizal Boletales.</title>
        <authorList>
            <person name="Wu G."/>
            <person name="Miyauchi S."/>
            <person name="Morin E."/>
            <person name="Kuo A."/>
            <person name="Drula E."/>
            <person name="Varga T."/>
            <person name="Kohler A."/>
            <person name="Feng B."/>
            <person name="Cao Y."/>
            <person name="Lipzen A."/>
            <person name="Daum C."/>
            <person name="Hundley H."/>
            <person name="Pangilinan J."/>
            <person name="Johnson J."/>
            <person name="Barry K."/>
            <person name="LaButti K."/>
            <person name="Ng V."/>
            <person name="Ahrendt S."/>
            <person name="Min B."/>
            <person name="Choi I.G."/>
            <person name="Park H."/>
            <person name="Plett J.M."/>
            <person name="Magnuson J."/>
            <person name="Spatafora J.W."/>
            <person name="Nagy L.G."/>
            <person name="Henrissat B."/>
            <person name="Grigoriev I.V."/>
            <person name="Yang Z.L."/>
            <person name="Xu J."/>
            <person name="Martin F.M."/>
        </authorList>
    </citation>
    <scope>NUCLEOTIDE SEQUENCE</scope>
    <source>
        <strain evidence="1">KUC20120723A-06</strain>
    </source>
</reference>
<organism evidence="1 2">
    <name type="scientific">Leucogyrophana mollusca</name>
    <dbReference type="NCBI Taxonomy" id="85980"/>
    <lineage>
        <taxon>Eukaryota</taxon>
        <taxon>Fungi</taxon>
        <taxon>Dikarya</taxon>
        <taxon>Basidiomycota</taxon>
        <taxon>Agaricomycotina</taxon>
        <taxon>Agaricomycetes</taxon>
        <taxon>Agaricomycetidae</taxon>
        <taxon>Boletales</taxon>
        <taxon>Boletales incertae sedis</taxon>
        <taxon>Leucogyrophana</taxon>
    </lineage>
</organism>
<comment type="caution">
    <text evidence="1">The sequence shown here is derived from an EMBL/GenBank/DDBJ whole genome shotgun (WGS) entry which is preliminary data.</text>
</comment>
<dbReference type="EMBL" id="MU266442">
    <property type="protein sequence ID" value="KAH7923798.1"/>
    <property type="molecule type" value="Genomic_DNA"/>
</dbReference>
<accession>A0ACB8BGY6</accession>
<proteinExistence type="predicted"/>
<name>A0ACB8BGY6_9AGAM</name>
<dbReference type="Proteomes" id="UP000790709">
    <property type="component" value="Unassembled WGS sequence"/>
</dbReference>
<evidence type="ECO:0000313" key="2">
    <source>
        <dbReference type="Proteomes" id="UP000790709"/>
    </source>
</evidence>
<evidence type="ECO:0000313" key="1">
    <source>
        <dbReference type="EMBL" id="KAH7923798.1"/>
    </source>
</evidence>
<keyword evidence="2" id="KW-1185">Reference proteome</keyword>
<gene>
    <name evidence="1" type="ORF">BV22DRAFT_1014678</name>
</gene>
<sequence>MGPPGAGKSTFINNAAGVDATKVGHGLKPCTATIQHVIVQYPDDPTCRVVFVDTPGFDNTFLDVSAILRQIAVWMARSYGDKMKLAGVVYLHEMSRVRMLVTSRKNLGVFNRLIGNDATRSVILATTKWGDVEEEVGSQREEQLSTALWKEMVEQGSRTARFLNTRESAWNIVDLITEREPLDALQIQKELVDLEKLIPETEAGSTLCTILKELVGVHKATVGRL</sequence>
<protein>
    <submittedName>
        <fullName evidence="1">Uncharacterized protein</fullName>
    </submittedName>
</protein>